<dbReference type="SUPFAM" id="SSF102114">
    <property type="entry name" value="Radical SAM enzymes"/>
    <property type="match status" value="1"/>
</dbReference>
<feature type="binding site" evidence="14">
    <location>
        <position position="121"/>
    </location>
    <ligand>
        <name>[4Fe-4S] cluster</name>
        <dbReference type="ChEBI" id="CHEBI:49883"/>
        <note>4Fe-4S-S-AdoMet</note>
    </ligand>
</feature>
<gene>
    <name evidence="17" type="primary">epmB</name>
    <name evidence="17" type="ORF">CWE21_05880</name>
</gene>
<dbReference type="SFLD" id="SFLDS00029">
    <property type="entry name" value="Radical_SAM"/>
    <property type="match status" value="1"/>
</dbReference>
<feature type="binding site" evidence="14">
    <location>
        <position position="117"/>
    </location>
    <ligand>
        <name>[4Fe-4S] cluster</name>
        <dbReference type="ChEBI" id="CHEBI:49883"/>
        <note>4Fe-4S-S-AdoMet</note>
    </ligand>
</feature>
<evidence type="ECO:0000256" key="5">
    <source>
        <dbReference type="ARBA" id="ARBA00022363"/>
    </source>
</evidence>
<dbReference type="NCBIfam" id="TIGR00238">
    <property type="entry name" value="KamA family radical SAM protein"/>
    <property type="match status" value="1"/>
</dbReference>
<evidence type="ECO:0000256" key="2">
    <source>
        <dbReference type="ARBA" id="ARBA00001933"/>
    </source>
</evidence>
<dbReference type="CDD" id="cd01335">
    <property type="entry name" value="Radical_SAM"/>
    <property type="match status" value="1"/>
</dbReference>
<comment type="similarity">
    <text evidence="4">Belongs to the radical SAM superfamily. KamA family.</text>
</comment>
<reference evidence="18" key="1">
    <citation type="journal article" date="2018" name="Front. Microbiol.">
        <title>Genome-Based Analysis Reveals the Taxonomy and Diversity of the Family Idiomarinaceae.</title>
        <authorList>
            <person name="Liu Y."/>
            <person name="Lai Q."/>
            <person name="Shao Z."/>
        </authorList>
    </citation>
    <scope>NUCLEOTIDE SEQUENCE [LARGE SCALE GENOMIC DNA]</scope>
    <source>
        <strain evidence="18">SW15</strain>
    </source>
</reference>
<evidence type="ECO:0000256" key="7">
    <source>
        <dbReference type="ARBA" id="ARBA00022691"/>
    </source>
</evidence>
<keyword evidence="6 14" id="KW-0004">4Fe-4S</keyword>
<dbReference type="GO" id="GO:0046872">
    <property type="term" value="F:metal ion binding"/>
    <property type="evidence" value="ECO:0007669"/>
    <property type="project" value="UniProtKB-KW"/>
</dbReference>
<evidence type="ECO:0000256" key="11">
    <source>
        <dbReference type="ARBA" id="ARBA00023014"/>
    </source>
</evidence>
<dbReference type="Gene3D" id="3.20.20.70">
    <property type="entry name" value="Aldolase class I"/>
    <property type="match status" value="1"/>
</dbReference>
<protein>
    <recommendedName>
        <fullName evidence="5">L-lysine 2,3-aminomutase</fullName>
    </recommendedName>
    <alternativeName>
        <fullName evidence="13">EF-P post-translational modification enzyme B</fullName>
    </alternativeName>
</protein>
<dbReference type="GO" id="GO:0051539">
    <property type="term" value="F:4 iron, 4 sulfur cluster binding"/>
    <property type="evidence" value="ECO:0007669"/>
    <property type="project" value="UniProtKB-KW"/>
</dbReference>
<keyword evidence="12" id="KW-0413">Isomerase</keyword>
<evidence type="ECO:0000256" key="9">
    <source>
        <dbReference type="ARBA" id="ARBA00022898"/>
    </source>
</evidence>
<organism evidence="17 18">
    <name type="scientific">Pseudidiomarina aquimaris</name>
    <dbReference type="NCBI Taxonomy" id="641841"/>
    <lineage>
        <taxon>Bacteria</taxon>
        <taxon>Pseudomonadati</taxon>
        <taxon>Pseudomonadota</taxon>
        <taxon>Gammaproteobacteria</taxon>
        <taxon>Alteromonadales</taxon>
        <taxon>Idiomarinaceae</taxon>
        <taxon>Pseudidiomarina</taxon>
    </lineage>
</organism>
<evidence type="ECO:0000256" key="1">
    <source>
        <dbReference type="ARBA" id="ARBA00001352"/>
    </source>
</evidence>
<proteinExistence type="inferred from homology"/>
<dbReference type="Proteomes" id="UP000286678">
    <property type="component" value="Unassembled WGS sequence"/>
</dbReference>
<dbReference type="InterPro" id="IPR007197">
    <property type="entry name" value="rSAM"/>
</dbReference>
<evidence type="ECO:0000259" key="16">
    <source>
        <dbReference type="PROSITE" id="PS51918"/>
    </source>
</evidence>
<evidence type="ECO:0000313" key="17">
    <source>
        <dbReference type="EMBL" id="RUO48076.1"/>
    </source>
</evidence>
<feature type="modified residue" description="N6-(pyridoxal phosphate)lysine" evidence="15">
    <location>
        <position position="329"/>
    </location>
</feature>
<dbReference type="RefSeq" id="WP_126833529.1">
    <property type="nucleotide sequence ID" value="NZ_PIPT01000004.1"/>
</dbReference>
<sequence length="337" mass="37770">MSKAEVISVRPAWQQELAQAIRSPIELGERLGLPESWVNAHSRARELFPLMVTRHFVGLMEKGNIADPLLRQVMPSNEEYLEQEDFVTDPLVEQDNTTPGLLHKYHSRVLVILRGGCAINCRYCFRRHFPYSEHHFGRQQRSELLAYIQADTNINEVILSGGDPLLATDTQLSQLLTELESLPQLKRIRIHSRLPVVLPERLTPALAKRLGDSRLQAILVLHANHPREIAAELQQALVAWAQAGVTLFNQSVLLRGVNDNAQVLAALSEELFAAKVLPYYLHQLDKVKGASHFAVTDAEALTIGEQLRALLPGFLVPRLVREVAGEPSKTPLELTLK</sequence>
<keyword evidence="7" id="KW-0949">S-adenosyl-L-methionine</keyword>
<dbReference type="OrthoDB" id="9770937at2"/>
<accession>A0A432XHI3</accession>
<keyword evidence="9 15" id="KW-0663">Pyridoxal phosphate</keyword>
<evidence type="ECO:0000256" key="3">
    <source>
        <dbReference type="ARBA" id="ARBA00001966"/>
    </source>
</evidence>
<dbReference type="InterPro" id="IPR058240">
    <property type="entry name" value="rSAM_sf"/>
</dbReference>
<evidence type="ECO:0000256" key="8">
    <source>
        <dbReference type="ARBA" id="ARBA00022723"/>
    </source>
</evidence>
<dbReference type="InterPro" id="IPR013785">
    <property type="entry name" value="Aldolase_TIM"/>
</dbReference>
<dbReference type="EMBL" id="PIPT01000004">
    <property type="protein sequence ID" value="RUO48076.1"/>
    <property type="molecule type" value="Genomic_DNA"/>
</dbReference>
<keyword evidence="11 14" id="KW-0411">Iron-sulfur</keyword>
<dbReference type="NCBIfam" id="TIGR03821">
    <property type="entry name" value="EFP_modif_epmB"/>
    <property type="match status" value="1"/>
</dbReference>
<comment type="cofactor">
    <cofactor evidence="2 15">
        <name>pyridoxal 5'-phosphate</name>
        <dbReference type="ChEBI" id="CHEBI:597326"/>
    </cofactor>
</comment>
<evidence type="ECO:0000256" key="4">
    <source>
        <dbReference type="ARBA" id="ARBA00008703"/>
    </source>
</evidence>
<evidence type="ECO:0000256" key="10">
    <source>
        <dbReference type="ARBA" id="ARBA00023004"/>
    </source>
</evidence>
<dbReference type="SFLD" id="SFLDF00314">
    <property type="entry name" value="L-lysine_2_3-aminomutase_(yjeK"/>
    <property type="match status" value="1"/>
</dbReference>
<dbReference type="SFLD" id="SFLDG01070">
    <property type="entry name" value="PLP-dependent"/>
    <property type="match status" value="1"/>
</dbReference>
<dbReference type="PANTHER" id="PTHR30538:SF1">
    <property type="entry name" value="L-LYSINE 2,3-AMINOMUTASE"/>
    <property type="match status" value="1"/>
</dbReference>
<keyword evidence="8 14" id="KW-0479">Metal-binding</keyword>
<dbReference type="InterPro" id="IPR022462">
    <property type="entry name" value="EpmB"/>
</dbReference>
<comment type="caution">
    <text evidence="17">The sequence shown here is derived from an EMBL/GenBank/DDBJ whole genome shotgun (WGS) entry which is preliminary data.</text>
</comment>
<feature type="binding site" evidence="14">
    <location>
        <position position="124"/>
    </location>
    <ligand>
        <name>[4Fe-4S] cluster</name>
        <dbReference type="ChEBI" id="CHEBI:49883"/>
        <note>4Fe-4S-S-AdoMet</note>
    </ligand>
</feature>
<name>A0A432XHI3_9GAMM</name>
<evidence type="ECO:0000256" key="14">
    <source>
        <dbReference type="PIRSR" id="PIRSR004911-1"/>
    </source>
</evidence>
<evidence type="ECO:0000256" key="15">
    <source>
        <dbReference type="PIRSR" id="PIRSR603739-50"/>
    </source>
</evidence>
<evidence type="ECO:0000256" key="6">
    <source>
        <dbReference type="ARBA" id="ARBA00022485"/>
    </source>
</evidence>
<dbReference type="PIRSF" id="PIRSF004911">
    <property type="entry name" value="DUF160"/>
    <property type="match status" value="1"/>
</dbReference>
<keyword evidence="18" id="KW-1185">Reference proteome</keyword>
<evidence type="ECO:0000313" key="18">
    <source>
        <dbReference type="Proteomes" id="UP000286678"/>
    </source>
</evidence>
<dbReference type="GO" id="GO:0016853">
    <property type="term" value="F:isomerase activity"/>
    <property type="evidence" value="ECO:0007669"/>
    <property type="project" value="UniProtKB-KW"/>
</dbReference>
<comment type="catalytic activity">
    <reaction evidence="1">
        <text>L-lysine = D-beta-lysine</text>
        <dbReference type="Rhea" id="RHEA:44148"/>
        <dbReference type="ChEBI" id="CHEBI:32551"/>
        <dbReference type="ChEBI" id="CHEBI:84138"/>
    </reaction>
</comment>
<comment type="cofactor">
    <cofactor evidence="3">
        <name>[4Fe-4S] cluster</name>
        <dbReference type="ChEBI" id="CHEBI:49883"/>
    </cofactor>
</comment>
<dbReference type="InterPro" id="IPR003739">
    <property type="entry name" value="Lys_aminomutase/Glu_NH3_mut"/>
</dbReference>
<dbReference type="AlphaFoldDB" id="A0A432XHI3"/>
<dbReference type="PANTHER" id="PTHR30538">
    <property type="entry name" value="LYSINE 2,3-AMINOMUTASE-RELATED"/>
    <property type="match status" value="1"/>
</dbReference>
<keyword evidence="10" id="KW-0408">Iron</keyword>
<feature type="domain" description="Radical SAM core" evidence="16">
    <location>
        <begin position="103"/>
        <end position="315"/>
    </location>
</feature>
<dbReference type="PROSITE" id="PS51918">
    <property type="entry name" value="RADICAL_SAM"/>
    <property type="match status" value="1"/>
</dbReference>
<evidence type="ECO:0000256" key="12">
    <source>
        <dbReference type="ARBA" id="ARBA00023235"/>
    </source>
</evidence>
<evidence type="ECO:0000256" key="13">
    <source>
        <dbReference type="ARBA" id="ARBA00030756"/>
    </source>
</evidence>
<dbReference type="Pfam" id="PF04055">
    <property type="entry name" value="Radical_SAM"/>
    <property type="match status" value="1"/>
</dbReference>